<dbReference type="InterPro" id="IPR029063">
    <property type="entry name" value="SAM-dependent_MTases_sf"/>
</dbReference>
<comment type="caution">
    <text evidence="4">The sequence shown here is derived from an EMBL/GenBank/DDBJ whole genome shotgun (WGS) entry which is preliminary data.</text>
</comment>
<dbReference type="Gene3D" id="3.40.50.150">
    <property type="entry name" value="Vaccinia Virus protein VP39"/>
    <property type="match status" value="1"/>
</dbReference>
<dbReference type="PROSITE" id="PS51682">
    <property type="entry name" value="SAM_OMT_I"/>
    <property type="match status" value="1"/>
</dbReference>
<keyword evidence="2 4" id="KW-0808">Transferase</keyword>
<dbReference type="Proteomes" id="UP000094426">
    <property type="component" value="Unassembled WGS sequence"/>
</dbReference>
<dbReference type="AlphaFoldDB" id="A0A1E2SI25"/>
<dbReference type="RefSeq" id="WP_011185796.1">
    <property type="nucleotide sequence ID" value="NZ_LNZG01000046.1"/>
</dbReference>
<reference evidence="4 5" key="1">
    <citation type="submission" date="2015-11" db="EMBL/GenBank/DDBJ databases">
        <authorList>
            <person name="Zhang Y."/>
            <person name="Guo Z."/>
        </authorList>
    </citation>
    <scope>NUCLEOTIDE SEQUENCE [LARGE SCALE GENOMIC DNA]</scope>
    <source>
        <strain evidence="5">gdw1</strain>
    </source>
</reference>
<name>A0A1E2SI25_LEIXY</name>
<evidence type="ECO:0000313" key="5">
    <source>
        <dbReference type="Proteomes" id="UP000094426"/>
    </source>
</evidence>
<keyword evidence="3" id="KW-0949">S-adenosyl-L-methionine</keyword>
<organism evidence="4 5">
    <name type="scientific">Leifsonia xyli subsp. xyli</name>
    <dbReference type="NCBI Taxonomy" id="59736"/>
    <lineage>
        <taxon>Bacteria</taxon>
        <taxon>Bacillati</taxon>
        <taxon>Actinomycetota</taxon>
        <taxon>Actinomycetes</taxon>
        <taxon>Micrococcales</taxon>
        <taxon>Microbacteriaceae</taxon>
        <taxon>Leifsonia</taxon>
    </lineage>
</organism>
<evidence type="ECO:0000256" key="1">
    <source>
        <dbReference type="ARBA" id="ARBA00022603"/>
    </source>
</evidence>
<keyword evidence="1 4" id="KW-0489">Methyltransferase</keyword>
<dbReference type="OMA" id="NFEYAGV"/>
<protein>
    <submittedName>
        <fullName evidence="4">Methyltransferase</fullName>
    </submittedName>
</protein>
<dbReference type="GO" id="GO:0008757">
    <property type="term" value="F:S-adenosylmethionine-dependent methyltransferase activity"/>
    <property type="evidence" value="ECO:0007669"/>
    <property type="project" value="TreeGrafter"/>
</dbReference>
<accession>A0A1E2SI25</accession>
<dbReference type="SUPFAM" id="SSF53335">
    <property type="entry name" value="S-adenosyl-L-methionine-dependent methyltransferases"/>
    <property type="match status" value="1"/>
</dbReference>
<dbReference type="PANTHER" id="PTHR10509:SF85">
    <property type="entry name" value="O-METHYLTRANSFERASE RV1220C-RELATED"/>
    <property type="match status" value="1"/>
</dbReference>
<proteinExistence type="predicted"/>
<dbReference type="OrthoDB" id="4774874at2"/>
<dbReference type="GO" id="GO:0032259">
    <property type="term" value="P:methylation"/>
    <property type="evidence" value="ECO:0007669"/>
    <property type="project" value="UniProtKB-KW"/>
</dbReference>
<dbReference type="CDD" id="cd02440">
    <property type="entry name" value="AdoMet_MTases"/>
    <property type="match status" value="1"/>
</dbReference>
<dbReference type="GO" id="GO:0008171">
    <property type="term" value="F:O-methyltransferase activity"/>
    <property type="evidence" value="ECO:0007669"/>
    <property type="project" value="InterPro"/>
</dbReference>
<evidence type="ECO:0000256" key="3">
    <source>
        <dbReference type="ARBA" id="ARBA00022691"/>
    </source>
</evidence>
<dbReference type="InterPro" id="IPR050362">
    <property type="entry name" value="Cation-dep_OMT"/>
</dbReference>
<evidence type="ECO:0000313" key="4">
    <source>
        <dbReference type="EMBL" id="ODA89516.1"/>
    </source>
</evidence>
<dbReference type="Pfam" id="PF01596">
    <property type="entry name" value="Methyltransf_3"/>
    <property type="match status" value="1"/>
</dbReference>
<dbReference type="PANTHER" id="PTHR10509">
    <property type="entry name" value="O-METHYLTRANSFERASE-RELATED"/>
    <property type="match status" value="1"/>
</dbReference>
<evidence type="ECO:0000256" key="2">
    <source>
        <dbReference type="ARBA" id="ARBA00022679"/>
    </source>
</evidence>
<dbReference type="InterPro" id="IPR002935">
    <property type="entry name" value="SAM_O-MeTrfase"/>
</dbReference>
<sequence length="210" mass="22088">MSDKESNWRFADDAIVEGEVITRARQQSLELGVEPIAPSTGAQAAVVVAATAAENIVEIGTGVGVSGLWLLRGGTSAQLTSIDMEVDHQQHARGFFTEAGVPANRVRLITGRALDVLPRMNESSYDIVFVDADPASVIEYVEHGLRLVRPGGAVLVPHALWRGRVADPAARDEVATGFRTLVTETAASGAVISALSPAADGLLQIAKLTP</sequence>
<dbReference type="EMBL" id="LNZG01000046">
    <property type="protein sequence ID" value="ODA89516.1"/>
    <property type="molecule type" value="Genomic_DNA"/>
</dbReference>
<gene>
    <name evidence="4" type="ORF">ATY41_05360</name>
</gene>